<gene>
    <name evidence="2" type="ORF">JOQ06_012131</name>
</gene>
<dbReference type="AlphaFoldDB" id="A0AAD6BF28"/>
<dbReference type="Proteomes" id="UP001219934">
    <property type="component" value="Unassembled WGS sequence"/>
</dbReference>
<accession>A0AAD6BF28</accession>
<dbReference type="PANTHER" id="PTHR10773">
    <property type="entry name" value="DNA-DIRECTED RNA POLYMERASES I, II, AND III SUBUNIT RPABC2"/>
    <property type="match status" value="1"/>
</dbReference>
<name>A0AAD6BF28_9TELE</name>
<evidence type="ECO:0000313" key="3">
    <source>
        <dbReference type="Proteomes" id="UP001219934"/>
    </source>
</evidence>
<sequence length="749" mass="84747">MAHCSRGKMLVKMALKRRHQDQVSCVDVPCKIQPNAAKMQPPAEELEEKEWTILDNYNDISTDDELFYRADYLLITSTPDSILAPAPEEPTLPLIALEPTPRLTAVEPTLPLTALEPTLLLTALEPTLLLTALEATLLLTALEPTLLLTALEPTLLLTALEPTLAQATAPDPTIAPAPEYLTLAPLTASEPAIAEATVQQPTLAPPPEPTHKPPIRQPGGPKCRRKCSEKFSEDRRREIWGKYWDMPYPEKRSFMFHSVCQVPTTKVCGDGKPSRRGRSFIYRLKDEDQVPQQVCKMFFLSTLGYHPTNDSLVLSVMGKDISTPLAPPKDQRGRHAPANKLDQKPLHEHIESFHPTVSHYRREHAPWRRYLPSDISMKLMYADYIEKDNKCSYESYRKAVKSLNISFTKLGEEQCESCLLQEQHVKADHQGEAAANCPQCEKWQIHKDSATESRLHYQSDAERDSPEDTSTRSVDLQKVIMLPRMPGVKSAVFTRRIVAYHETFASVGKKTNKKNTISVVWHEGIAGRSAAEITSAYAAALEKERDIKHIVYWVDNCSSQNKNWCLFSSLVSIVNSQTISTEDITLKFFQPGHTFMSADSFHHGVEQEMKSRPGRVVYDFDDFLSVVGNSNSKKVEVVELKNEGIRDWTDGHSAVKSKKLPKLADLKVVQLRRGSRSMFVKISHEEEDFTELDFLQKKFQLKIPTTLRPQDKGIEEAKKRDILKKLGPLMPPNRRLFWSSLHVSNTDEE</sequence>
<keyword evidence="3" id="KW-1185">Reference proteome</keyword>
<protein>
    <submittedName>
        <fullName evidence="2">Uncharacterized protein</fullName>
    </submittedName>
</protein>
<reference evidence="2" key="1">
    <citation type="submission" date="2022-11" db="EMBL/GenBank/DDBJ databases">
        <title>Chromosome-level genome of Pogonophryne albipinna.</title>
        <authorList>
            <person name="Jo E."/>
        </authorList>
    </citation>
    <scope>NUCLEOTIDE SEQUENCE</scope>
    <source>
        <strain evidence="2">SGF0006</strain>
        <tissue evidence="2">Muscle</tissue>
    </source>
</reference>
<comment type="caution">
    <text evidence="2">The sequence shown here is derived from an EMBL/GenBank/DDBJ whole genome shotgun (WGS) entry which is preliminary data.</text>
</comment>
<dbReference type="EMBL" id="JAPTMU010000006">
    <property type="protein sequence ID" value="KAJ4942265.1"/>
    <property type="molecule type" value="Genomic_DNA"/>
</dbReference>
<evidence type="ECO:0000313" key="2">
    <source>
        <dbReference type="EMBL" id="KAJ4942265.1"/>
    </source>
</evidence>
<evidence type="ECO:0000256" key="1">
    <source>
        <dbReference type="SAM" id="MobiDB-lite"/>
    </source>
</evidence>
<proteinExistence type="predicted"/>
<organism evidence="2 3">
    <name type="scientific">Pogonophryne albipinna</name>
    <dbReference type="NCBI Taxonomy" id="1090488"/>
    <lineage>
        <taxon>Eukaryota</taxon>
        <taxon>Metazoa</taxon>
        <taxon>Chordata</taxon>
        <taxon>Craniata</taxon>
        <taxon>Vertebrata</taxon>
        <taxon>Euteleostomi</taxon>
        <taxon>Actinopterygii</taxon>
        <taxon>Neopterygii</taxon>
        <taxon>Teleostei</taxon>
        <taxon>Neoteleostei</taxon>
        <taxon>Acanthomorphata</taxon>
        <taxon>Eupercaria</taxon>
        <taxon>Perciformes</taxon>
        <taxon>Notothenioidei</taxon>
        <taxon>Pogonophryne</taxon>
    </lineage>
</organism>
<feature type="region of interest" description="Disordered" evidence="1">
    <location>
        <begin position="202"/>
        <end position="226"/>
    </location>
</feature>
<dbReference type="PANTHER" id="PTHR10773:SF19">
    <property type="match status" value="1"/>
</dbReference>